<proteinExistence type="predicted"/>
<dbReference type="EMBL" id="KU878088">
    <property type="protein sequence ID" value="AMS01275.1"/>
    <property type="molecule type" value="Genomic_DNA"/>
</dbReference>
<protein>
    <submittedName>
        <fullName evidence="1">Uncharacterized protein</fullName>
    </submittedName>
</protein>
<gene>
    <name evidence="1" type="ORF">AR9_g191</name>
</gene>
<sequence>MESHDKQFILRQEKDGRWVTDGYFIPSGQQFYYQPFDPYTQENFKDKDDLIKYIKREFSFSDESDIIENDIITIYNKDNLNRTSNDETVTE</sequence>
<dbReference type="KEGG" id="vg:29058909"/>
<dbReference type="GeneID" id="29058909"/>
<evidence type="ECO:0000313" key="1">
    <source>
        <dbReference type="EMBL" id="AMS01275.1"/>
    </source>
</evidence>
<dbReference type="Proteomes" id="UP000202618">
    <property type="component" value="Segment"/>
</dbReference>
<dbReference type="RefSeq" id="YP_009283095.1">
    <property type="nucleotide sequence ID" value="NC_031039.1"/>
</dbReference>
<organism evidence="1 2">
    <name type="scientific">Bacillus phage AR9</name>
    <dbReference type="NCBI Taxonomy" id="1815509"/>
    <lineage>
        <taxon>Viruses</taxon>
        <taxon>Duplodnaviria</taxon>
        <taxon>Heunggongvirae</taxon>
        <taxon>Uroviricota</taxon>
        <taxon>Caudoviricetes</taxon>
        <taxon>Takahashivirus</taxon>
        <taxon>Bacillus phage PBS1</taxon>
    </lineage>
</organism>
<accession>A0A172JI84</accession>
<name>A0A172JI84_BPPB1</name>
<reference evidence="1 2" key="1">
    <citation type="journal article" date="2016" name="Virology">
        <title>The genome of AR9, a giant transducing Bacillus phage encoding two multisubunit RNA polymerases.</title>
        <authorList>
            <person name="Lavysh D."/>
            <person name="Sokolova M."/>
            <person name="Minakhin L."/>
            <person name="Yakunina M."/>
            <person name="Artamonova T."/>
            <person name="Kozyavkin S."/>
            <person name="Makarova K.S."/>
            <person name="Koonin E.V."/>
            <person name="Severinov K."/>
        </authorList>
    </citation>
    <scope>NUCLEOTIDE SEQUENCE [LARGE SCALE GENOMIC DNA]</scope>
</reference>
<evidence type="ECO:0000313" key="2">
    <source>
        <dbReference type="Proteomes" id="UP000202618"/>
    </source>
</evidence>